<name>A0A060C914_9CHLR</name>
<reference evidence="1" key="1">
    <citation type="journal article" date="2013" name="Environ. Microbiol.">
        <title>Seasonally variable intestinal metagenomes of the red palm weevil (Rhynchophorus ferrugineus).</title>
        <authorList>
            <person name="Jia S."/>
            <person name="Zhang X."/>
            <person name="Zhang G."/>
            <person name="Yin A."/>
            <person name="Zhang S."/>
            <person name="Li F."/>
            <person name="Wang L."/>
            <person name="Zhao D."/>
            <person name="Yun Q."/>
            <person name="Tala"/>
            <person name="Wang J."/>
            <person name="Sun G."/>
            <person name="Baabdullah M."/>
            <person name="Yu X."/>
            <person name="Hu S."/>
            <person name="Al-Mssallem I.S."/>
            <person name="Yu J."/>
        </authorList>
    </citation>
    <scope>NUCLEOTIDE SEQUENCE</scope>
</reference>
<evidence type="ECO:0000313" key="1">
    <source>
        <dbReference type="EMBL" id="AIA89251.1"/>
    </source>
</evidence>
<accession>A0A060C914</accession>
<organism evidence="1">
    <name type="scientific">uncultured Roseiflexus sp</name>
    <dbReference type="NCBI Taxonomy" id="290602"/>
    <lineage>
        <taxon>Bacteria</taxon>
        <taxon>Bacillati</taxon>
        <taxon>Chloroflexota</taxon>
        <taxon>Chloroflexia</taxon>
        <taxon>Chloroflexales</taxon>
        <taxon>Roseiflexineae</taxon>
        <taxon>Roseiflexaceae</taxon>
        <taxon>Roseiflexus</taxon>
        <taxon>environmental samples</taxon>
    </lineage>
</organism>
<dbReference type="EMBL" id="KF121960">
    <property type="protein sequence ID" value="AIA89251.1"/>
    <property type="molecule type" value="Genomic_DNA"/>
</dbReference>
<sequence>MKIVYLSRWYPYPVDNGSRLRIYHTLKQLGSEHEVHLISFSDREVSPAEKAPLLEFCATVTTTPWREFNPSGARALAGFFSSRPRSFVDTYSPEMQALVDEICAAVQPDAI</sequence>
<protein>
    <submittedName>
        <fullName evidence="1">CAZy families GT4 protein</fullName>
    </submittedName>
</protein>
<proteinExistence type="predicted"/>
<dbReference type="AlphaFoldDB" id="A0A060C914"/>
<feature type="non-terminal residue" evidence="1">
    <location>
        <position position="111"/>
    </location>
</feature>